<sequence>MPLGRSKMSLSSRVRQALHGVATQIPPCQEPRNWQQETPPSIWTHEEGLGLGGARRRRKILTQRKGKRMASGTGFCPPEGFKAGMSYRDSLLGEIPGAYEQAFFGSAMDDDVVSSDEEEVIPEDGEVVINIPRETKIRIRAPWSTSFIVKVFGRILKGGPWFIGEHFLSLRPWIPDFRPSEAAVNTVAVWVRLPELPVEYYDKESLLLIGQALGPVLRVDFNTASGARGRFARLCIQLDLDKPLVKTVRMGRVRQAVVYEGIGLLCFNCGRIGHKLDRCLERGGSSTTLVAPDTSSPTSPPASDDVPNSFGPWMMARLCNWTTTIIELIRADPLHIWGWYQAEMARAWTEVAPREISGDSLDHPPLEDLVWLQESSPFWNFHGDLPRIAGVNSALRKLAQPSPELRLSQFLDEVLSATLPEWFTERKVLLSRPIKISWLGNIASIVLAQAAKCVPEFSMTITSSEMRGTSFLSLPNQYDGSEECDMGDRLGLGGDRAAELAKSFPFDAIYASPRRSERRMLWQNLSTVAGLHALPWSMWLSHPEFFTVVANAWSDHTVNLPVHVNKFTDLLEEDFWALKSRVSWVVEGDRNTKFFHTSTIVRRKQNRISRLQNNMGEWVEDRDQLMALIQKGYSDLFTTSHTSSCRLSVPPCAPSLSDLEAQNLDNPLSIEEIKSSLWSLKPFKAPGPDGLHPGFFQRCWHIVSDSVGERSRRGIDNVIIAQELIHSLHKKKGAKGSFVVKIDLEKAYDRLEWSFIRETFCSHSGQKVNLSKSKVLFSPNVAPDVVARLSGILGVSSTQDLGPRPSLLVGSLSSLSPAGRVVLIQSVTSSLPAYYMQNTALPSSICNELDRLNRNFLWGSTNERKKMHLESWWARTLTAKYCPNGITSSPLPINRGGSSNWRGLKLGHEVFRNGLRWVVNNGQHVSFWHDNVGGKSTSSRSNSSKLSVVLPPSICAQIQSIYLCTLSNLQDCIVCDTVDGSFSLRKAYQLACKPSHSMACLSSPKWLWRTLTSPRIHFFLWQCYHNSVPVRATLVYRGININPSCPRCSNPMEYLSHVLKDCPDSISFWNDIMPPQCCLNSFNLPFIDWLRFNCTSSVLHLSSHIKWQTVFTFGLWSLWLRRNQVVFKPGTNMPNLTATTISFASEFFCLWGNGQNPKVSQSISVKWFLPPLGWAKLNTDGASSGNPGPAGGGGVIRDFRGDWVRGFSRSIGLASCVQAELRALLDGLLMTVELNIPFLEIEMDSLLAVDLILATQPANAFLRSIVSDCRCLLQKFEGVSIKHIYREANMCADLLAKAGCDQLEDFVLFCTPPAHVLEVLRFDLSVDTRTRVIRI</sequence>
<dbReference type="GO" id="GO:0003676">
    <property type="term" value="F:nucleic acid binding"/>
    <property type="evidence" value="ECO:0007669"/>
    <property type="project" value="InterPro"/>
</dbReference>
<dbReference type="InterPro" id="IPR044730">
    <property type="entry name" value="RNase_H-like_dom_plant"/>
</dbReference>
<dbReference type="PROSITE" id="PS50158">
    <property type="entry name" value="ZF_CCHC"/>
    <property type="match status" value="1"/>
</dbReference>
<dbReference type="CDD" id="cd06222">
    <property type="entry name" value="RNase_H_like"/>
    <property type="match status" value="1"/>
</dbReference>
<dbReference type="SUPFAM" id="SSF53098">
    <property type="entry name" value="Ribonuclease H-like"/>
    <property type="match status" value="1"/>
</dbReference>
<gene>
    <name evidence="5" type="ORF">FSB_LOCUS40128</name>
</gene>
<proteinExistence type="predicted"/>
<dbReference type="Pfam" id="PF13966">
    <property type="entry name" value="zf-RVT"/>
    <property type="match status" value="1"/>
</dbReference>
<feature type="region of interest" description="Disordered" evidence="2">
    <location>
        <begin position="287"/>
        <end position="306"/>
    </location>
</feature>
<evidence type="ECO:0000259" key="3">
    <source>
        <dbReference type="PROSITE" id="PS50158"/>
    </source>
</evidence>
<keyword evidence="1" id="KW-0863">Zinc-finger</keyword>
<dbReference type="InterPro" id="IPR012337">
    <property type="entry name" value="RNaseH-like_sf"/>
</dbReference>
<dbReference type="InterPro" id="IPR053151">
    <property type="entry name" value="RNase_H-like"/>
</dbReference>
<keyword evidence="1" id="KW-0479">Metal-binding</keyword>
<dbReference type="GO" id="GO:0004523">
    <property type="term" value="F:RNA-DNA hybrid ribonuclease activity"/>
    <property type="evidence" value="ECO:0007669"/>
    <property type="project" value="InterPro"/>
</dbReference>
<dbReference type="Gene3D" id="3.30.420.10">
    <property type="entry name" value="Ribonuclease H-like superfamily/Ribonuclease H"/>
    <property type="match status" value="1"/>
</dbReference>
<keyword evidence="1" id="KW-0862">Zinc</keyword>
<dbReference type="InterPro" id="IPR001878">
    <property type="entry name" value="Znf_CCHC"/>
</dbReference>
<evidence type="ECO:0000259" key="4">
    <source>
        <dbReference type="PROSITE" id="PS50879"/>
    </source>
</evidence>
<evidence type="ECO:0008006" key="6">
    <source>
        <dbReference type="Google" id="ProtNLM"/>
    </source>
</evidence>
<dbReference type="InterPro" id="IPR036397">
    <property type="entry name" value="RNaseH_sf"/>
</dbReference>
<evidence type="ECO:0000313" key="5">
    <source>
        <dbReference type="EMBL" id="SPD12246.1"/>
    </source>
</evidence>
<feature type="domain" description="CCHC-type" evidence="3">
    <location>
        <begin position="266"/>
        <end position="279"/>
    </location>
</feature>
<organism evidence="5">
    <name type="scientific">Fagus sylvatica</name>
    <name type="common">Beechnut</name>
    <dbReference type="NCBI Taxonomy" id="28930"/>
    <lineage>
        <taxon>Eukaryota</taxon>
        <taxon>Viridiplantae</taxon>
        <taxon>Streptophyta</taxon>
        <taxon>Embryophyta</taxon>
        <taxon>Tracheophyta</taxon>
        <taxon>Spermatophyta</taxon>
        <taxon>Magnoliopsida</taxon>
        <taxon>eudicotyledons</taxon>
        <taxon>Gunneridae</taxon>
        <taxon>Pentapetalae</taxon>
        <taxon>rosids</taxon>
        <taxon>fabids</taxon>
        <taxon>Fagales</taxon>
        <taxon>Fagaceae</taxon>
        <taxon>Fagus</taxon>
    </lineage>
</organism>
<dbReference type="PANTHER" id="PTHR47723">
    <property type="entry name" value="OS05G0353850 PROTEIN"/>
    <property type="match status" value="1"/>
</dbReference>
<dbReference type="PANTHER" id="PTHR47723:SF19">
    <property type="entry name" value="POLYNUCLEOTIDYL TRANSFERASE, RIBONUCLEASE H-LIKE SUPERFAMILY PROTEIN"/>
    <property type="match status" value="1"/>
</dbReference>
<dbReference type="InterPro" id="IPR026960">
    <property type="entry name" value="RVT-Znf"/>
</dbReference>
<dbReference type="PROSITE" id="PS50879">
    <property type="entry name" value="RNASE_H_1"/>
    <property type="match status" value="1"/>
</dbReference>
<dbReference type="Pfam" id="PF13456">
    <property type="entry name" value="RVT_3"/>
    <property type="match status" value="1"/>
</dbReference>
<name>A0A2N9HD15_FAGSY</name>
<protein>
    <recommendedName>
        <fullName evidence="6">CCHC-type domain-containing protein</fullName>
    </recommendedName>
</protein>
<feature type="compositionally biased region" description="Low complexity" evidence="2">
    <location>
        <begin position="290"/>
        <end position="306"/>
    </location>
</feature>
<reference evidence="5" key="1">
    <citation type="submission" date="2018-02" db="EMBL/GenBank/DDBJ databases">
        <authorList>
            <person name="Cohen D.B."/>
            <person name="Kent A.D."/>
        </authorList>
    </citation>
    <scope>NUCLEOTIDE SEQUENCE</scope>
</reference>
<accession>A0A2N9HD15</accession>
<dbReference type="EMBL" id="OIVN01003580">
    <property type="protein sequence ID" value="SPD12246.1"/>
    <property type="molecule type" value="Genomic_DNA"/>
</dbReference>
<feature type="domain" description="RNase H type-1" evidence="4">
    <location>
        <begin position="1171"/>
        <end position="1301"/>
    </location>
</feature>
<evidence type="ECO:0000256" key="2">
    <source>
        <dbReference type="SAM" id="MobiDB-lite"/>
    </source>
</evidence>
<dbReference type="InterPro" id="IPR002156">
    <property type="entry name" value="RNaseH_domain"/>
</dbReference>
<dbReference type="GO" id="GO:0008270">
    <property type="term" value="F:zinc ion binding"/>
    <property type="evidence" value="ECO:0007669"/>
    <property type="project" value="UniProtKB-KW"/>
</dbReference>
<evidence type="ECO:0000256" key="1">
    <source>
        <dbReference type="PROSITE-ProRule" id="PRU00047"/>
    </source>
</evidence>